<dbReference type="GO" id="GO:0031410">
    <property type="term" value="C:cytoplasmic vesicle"/>
    <property type="evidence" value="ECO:0000318"/>
    <property type="project" value="GO_Central"/>
</dbReference>
<dbReference type="GO" id="GO:0005886">
    <property type="term" value="C:plasma membrane"/>
    <property type="evidence" value="ECO:0000318"/>
    <property type="project" value="GO_Central"/>
</dbReference>
<dbReference type="STRING" id="45351.A7SI95"/>
<dbReference type="GO" id="GO:0007015">
    <property type="term" value="P:actin filament organization"/>
    <property type="evidence" value="ECO:0000318"/>
    <property type="project" value="GO_Central"/>
</dbReference>
<dbReference type="GO" id="GO:0019901">
    <property type="term" value="F:protein kinase binding"/>
    <property type="evidence" value="ECO:0000318"/>
    <property type="project" value="GO_Central"/>
</dbReference>
<dbReference type="Proteomes" id="UP000001593">
    <property type="component" value="Unassembled WGS sequence"/>
</dbReference>
<evidence type="ECO:0000256" key="2">
    <source>
        <dbReference type="ARBA" id="ARBA00023134"/>
    </source>
</evidence>
<dbReference type="GO" id="GO:0042995">
    <property type="term" value="C:cell projection"/>
    <property type="evidence" value="ECO:0000318"/>
    <property type="project" value="GO_Central"/>
</dbReference>
<dbReference type="PANTHER" id="PTHR24072">
    <property type="entry name" value="RHO FAMILY GTPASE"/>
    <property type="match status" value="1"/>
</dbReference>
<keyword evidence="4" id="KW-1185">Reference proteome</keyword>
<dbReference type="SMART" id="SM00173">
    <property type="entry name" value="RAS"/>
    <property type="match status" value="1"/>
</dbReference>
<dbReference type="eggNOG" id="KOG0393">
    <property type="taxonomic scope" value="Eukaryota"/>
</dbReference>
<dbReference type="GO" id="GO:0030865">
    <property type="term" value="P:cortical cytoskeleton organization"/>
    <property type="evidence" value="ECO:0000318"/>
    <property type="project" value="GO_Central"/>
</dbReference>
<dbReference type="NCBIfam" id="TIGR00231">
    <property type="entry name" value="small_GTP"/>
    <property type="match status" value="1"/>
</dbReference>
<dbReference type="GO" id="GO:0005525">
    <property type="term" value="F:GTP binding"/>
    <property type="evidence" value="ECO:0000318"/>
    <property type="project" value="GO_Central"/>
</dbReference>
<dbReference type="OrthoDB" id="6735767at2759"/>
<dbReference type="SMART" id="SM00175">
    <property type="entry name" value="RAB"/>
    <property type="match status" value="1"/>
</dbReference>
<dbReference type="GO" id="GO:0032956">
    <property type="term" value="P:regulation of actin cytoskeleton organization"/>
    <property type="evidence" value="ECO:0000318"/>
    <property type="project" value="GO_Central"/>
</dbReference>
<protein>
    <submittedName>
        <fullName evidence="3">Uncharacterized protein</fullName>
    </submittedName>
</protein>
<name>A7SI95_NEMVE</name>
<dbReference type="InterPro" id="IPR005225">
    <property type="entry name" value="Small_GTP-bd"/>
</dbReference>
<dbReference type="InterPro" id="IPR001806">
    <property type="entry name" value="Small_GTPase"/>
</dbReference>
<reference evidence="3 4" key="1">
    <citation type="journal article" date="2007" name="Science">
        <title>Sea anemone genome reveals ancestral eumetazoan gene repertoire and genomic organization.</title>
        <authorList>
            <person name="Putnam N.H."/>
            <person name="Srivastava M."/>
            <person name="Hellsten U."/>
            <person name="Dirks B."/>
            <person name="Chapman J."/>
            <person name="Salamov A."/>
            <person name="Terry A."/>
            <person name="Shapiro H."/>
            <person name="Lindquist E."/>
            <person name="Kapitonov V.V."/>
            <person name="Jurka J."/>
            <person name="Genikhovich G."/>
            <person name="Grigoriev I.V."/>
            <person name="Lucas S.M."/>
            <person name="Steele R.E."/>
            <person name="Finnerty J.R."/>
            <person name="Technau U."/>
            <person name="Martindale M.Q."/>
            <person name="Rokhsar D.S."/>
        </authorList>
    </citation>
    <scope>NUCLEOTIDE SEQUENCE [LARGE SCALE GENOMIC DNA]</scope>
    <source>
        <strain evidence="4">CH2 X CH6</strain>
    </source>
</reference>
<evidence type="ECO:0000313" key="4">
    <source>
        <dbReference type="Proteomes" id="UP000001593"/>
    </source>
</evidence>
<dbReference type="GO" id="GO:0010592">
    <property type="term" value="P:positive regulation of lamellipodium assembly"/>
    <property type="evidence" value="ECO:0000318"/>
    <property type="project" value="GO_Central"/>
</dbReference>
<dbReference type="InterPro" id="IPR003578">
    <property type="entry name" value="Small_GTPase_Rho"/>
</dbReference>
<dbReference type="EMBL" id="DS469667">
    <property type="protein sequence ID" value="EDO36535.1"/>
    <property type="molecule type" value="Genomic_DNA"/>
</dbReference>
<dbReference type="GO" id="GO:0007163">
    <property type="term" value="P:establishment or maintenance of cell polarity"/>
    <property type="evidence" value="ECO:0000318"/>
    <property type="project" value="GO_Central"/>
</dbReference>
<dbReference type="PROSITE" id="PS51420">
    <property type="entry name" value="RHO"/>
    <property type="match status" value="1"/>
</dbReference>
<dbReference type="InParanoid" id="A7SI95"/>
<keyword evidence="1" id="KW-0547">Nucleotide-binding</keyword>
<dbReference type="GO" id="GO:0007264">
    <property type="term" value="P:small GTPase-mediated signal transduction"/>
    <property type="evidence" value="ECO:0007669"/>
    <property type="project" value="InterPro"/>
</dbReference>
<dbReference type="GO" id="GO:0007165">
    <property type="term" value="P:signal transduction"/>
    <property type="evidence" value="ECO:0000318"/>
    <property type="project" value="GO_Central"/>
</dbReference>
<evidence type="ECO:0000313" key="3">
    <source>
        <dbReference type="EMBL" id="EDO36535.1"/>
    </source>
</evidence>
<proteinExistence type="predicted"/>
<dbReference type="SMART" id="SM00174">
    <property type="entry name" value="RHO"/>
    <property type="match status" value="1"/>
</dbReference>
<dbReference type="Pfam" id="PF00071">
    <property type="entry name" value="Ras"/>
    <property type="match status" value="1"/>
</dbReference>
<gene>
    <name evidence="3" type="ORF">NEMVEDRAFT_v1g119350</name>
</gene>
<dbReference type="GO" id="GO:0005856">
    <property type="term" value="C:cytoskeleton"/>
    <property type="evidence" value="ECO:0000318"/>
    <property type="project" value="GO_Central"/>
</dbReference>
<dbReference type="Gene3D" id="3.40.50.300">
    <property type="entry name" value="P-loop containing nucleotide triphosphate hydrolases"/>
    <property type="match status" value="1"/>
</dbReference>
<dbReference type="GO" id="GO:0003924">
    <property type="term" value="F:GTPase activity"/>
    <property type="evidence" value="ECO:0000318"/>
    <property type="project" value="GO_Central"/>
</dbReference>
<organism evidence="3 4">
    <name type="scientific">Nematostella vectensis</name>
    <name type="common">Starlet sea anemone</name>
    <dbReference type="NCBI Taxonomy" id="45351"/>
    <lineage>
        <taxon>Eukaryota</taxon>
        <taxon>Metazoa</taxon>
        <taxon>Cnidaria</taxon>
        <taxon>Anthozoa</taxon>
        <taxon>Hexacorallia</taxon>
        <taxon>Actiniaria</taxon>
        <taxon>Edwardsiidae</taxon>
        <taxon>Nematostella</taxon>
    </lineage>
</organism>
<keyword evidence="2" id="KW-0342">GTP-binding</keyword>
<evidence type="ECO:0000256" key="1">
    <source>
        <dbReference type="ARBA" id="ARBA00022741"/>
    </source>
</evidence>
<dbReference type="GO" id="GO:0008360">
    <property type="term" value="P:regulation of cell shape"/>
    <property type="evidence" value="ECO:0000318"/>
    <property type="project" value="GO_Central"/>
</dbReference>
<dbReference type="PhylomeDB" id="A7SI95"/>
<sequence>MYSPELDPTIKVVFVGDKNVGKTSFLYAATTHNFPTGFIASIFDGYSKTMEIDGKRYTVLLCDTPGTMHPRIPPQHWFQYASVFLLCFDIANRESFANIESTWLPHVNLETSDVPKVLVGNKMELRCSQQE</sequence>
<dbReference type="KEGG" id="nve:5507993"/>
<dbReference type="PROSITE" id="PS51419">
    <property type="entry name" value="RAB"/>
    <property type="match status" value="1"/>
</dbReference>
<dbReference type="HOGENOM" id="CLU_041217_24_2_1"/>
<dbReference type="PRINTS" id="PR00449">
    <property type="entry name" value="RASTRNSFRMNG"/>
</dbReference>
<dbReference type="AlphaFoldDB" id="A7SI95"/>
<dbReference type="SUPFAM" id="SSF52540">
    <property type="entry name" value="P-loop containing nucleoside triphosphate hydrolases"/>
    <property type="match status" value="1"/>
</dbReference>
<dbReference type="GO" id="GO:0006935">
    <property type="term" value="P:chemotaxis"/>
    <property type="evidence" value="ECO:0000318"/>
    <property type="project" value="GO_Central"/>
</dbReference>
<accession>A7SI95</accession>
<dbReference type="InterPro" id="IPR027417">
    <property type="entry name" value="P-loop_NTPase"/>
</dbReference>